<dbReference type="Proteomes" id="UP000191905">
    <property type="component" value="Unassembled WGS sequence"/>
</dbReference>
<gene>
    <name evidence="2" type="ORF">BFN67_17095</name>
</gene>
<dbReference type="InterPro" id="IPR005149">
    <property type="entry name" value="Tscrpt_reg_PadR_N"/>
</dbReference>
<proteinExistence type="predicted"/>
<protein>
    <submittedName>
        <fullName evidence="2">PadR family transcriptional regulator</fullName>
    </submittedName>
</protein>
<keyword evidence="3" id="KW-1185">Reference proteome</keyword>
<dbReference type="PANTHER" id="PTHR33169">
    <property type="entry name" value="PADR-FAMILY TRANSCRIPTIONAL REGULATOR"/>
    <property type="match status" value="1"/>
</dbReference>
<evidence type="ECO:0000259" key="1">
    <source>
        <dbReference type="Pfam" id="PF03551"/>
    </source>
</evidence>
<comment type="caution">
    <text evidence="2">The sequence shown here is derived from an EMBL/GenBank/DDBJ whole genome shotgun (WGS) entry which is preliminary data.</text>
</comment>
<dbReference type="AlphaFoldDB" id="A0A1V8RR85"/>
<sequence length="104" mass="11775">MEHQELLSGLIRLHVLHHAAEGDLYGHWMIAELAHHGYKISAGTLYPMLHALERKGYLESRTERAGCSHRRIYRATPYGVAALKMAKEKVRELFREVEPGNAGA</sequence>
<organism evidence="2 3">
    <name type="scientific">Manganibacter manganicus</name>
    <dbReference type="NCBI Taxonomy" id="1873176"/>
    <lineage>
        <taxon>Bacteria</taxon>
        <taxon>Pseudomonadati</taxon>
        <taxon>Pseudomonadota</taxon>
        <taxon>Alphaproteobacteria</taxon>
        <taxon>Hyphomicrobiales</taxon>
        <taxon>Phyllobacteriaceae</taxon>
        <taxon>Manganibacter</taxon>
    </lineage>
</organism>
<feature type="domain" description="Transcription regulator PadR N-terminal" evidence="1">
    <location>
        <begin position="15"/>
        <end position="84"/>
    </location>
</feature>
<dbReference type="PANTHER" id="PTHR33169:SF14">
    <property type="entry name" value="TRANSCRIPTIONAL REGULATOR RV3488"/>
    <property type="match status" value="1"/>
</dbReference>
<dbReference type="SUPFAM" id="SSF46785">
    <property type="entry name" value="Winged helix' DNA-binding domain"/>
    <property type="match status" value="1"/>
</dbReference>
<evidence type="ECO:0000313" key="2">
    <source>
        <dbReference type="EMBL" id="OQM75687.1"/>
    </source>
</evidence>
<dbReference type="InterPro" id="IPR036390">
    <property type="entry name" value="WH_DNA-bd_sf"/>
</dbReference>
<reference evidence="2 3" key="1">
    <citation type="journal article" date="2016" name="Int. J. Syst. Evol. Microbiol.">
        <title>Pseudaminobacter manganicus sp. nov., isolated from sludge of a manganese mine.</title>
        <authorList>
            <person name="Li J."/>
            <person name="Huang J."/>
            <person name="Liao S."/>
            <person name="Wang G."/>
        </authorList>
    </citation>
    <scope>NUCLEOTIDE SEQUENCE [LARGE SCALE GENOMIC DNA]</scope>
    <source>
        <strain evidence="2 3">JH-7</strain>
    </source>
</reference>
<accession>A0A1V8RR85</accession>
<dbReference type="EMBL" id="MDET01000013">
    <property type="protein sequence ID" value="OQM75687.1"/>
    <property type="molecule type" value="Genomic_DNA"/>
</dbReference>
<evidence type="ECO:0000313" key="3">
    <source>
        <dbReference type="Proteomes" id="UP000191905"/>
    </source>
</evidence>
<dbReference type="InterPro" id="IPR036388">
    <property type="entry name" value="WH-like_DNA-bd_sf"/>
</dbReference>
<dbReference type="Pfam" id="PF03551">
    <property type="entry name" value="PadR"/>
    <property type="match status" value="1"/>
</dbReference>
<dbReference type="OrthoDB" id="9814826at2"/>
<dbReference type="RefSeq" id="WP_080919602.1">
    <property type="nucleotide sequence ID" value="NZ_MDET01000013.1"/>
</dbReference>
<name>A0A1V8RR85_9HYPH</name>
<dbReference type="Gene3D" id="1.10.10.10">
    <property type="entry name" value="Winged helix-like DNA-binding domain superfamily/Winged helix DNA-binding domain"/>
    <property type="match status" value="1"/>
</dbReference>
<dbReference type="InterPro" id="IPR052509">
    <property type="entry name" value="Metal_resp_DNA-bind_regulator"/>
</dbReference>